<evidence type="ECO:0000313" key="5">
    <source>
        <dbReference type="Proteomes" id="UP001484239"/>
    </source>
</evidence>
<accession>A0ABU9EAK7</accession>
<dbReference type="PANTHER" id="PTHR43584:SF8">
    <property type="entry name" value="N-ACETYLMURAMATE ALPHA-1-PHOSPHATE URIDYLYLTRANSFERASE"/>
    <property type="match status" value="1"/>
</dbReference>
<keyword evidence="1" id="KW-0808">Transferase</keyword>
<dbReference type="RefSeq" id="WP_405287171.1">
    <property type="nucleotide sequence ID" value="NZ_JBBHLI010000007.1"/>
</dbReference>
<dbReference type="Pfam" id="PF00483">
    <property type="entry name" value="NTP_transferase"/>
    <property type="match status" value="1"/>
</dbReference>
<dbReference type="Proteomes" id="UP001484239">
    <property type="component" value="Unassembled WGS sequence"/>
</dbReference>
<evidence type="ECO:0000256" key="2">
    <source>
        <dbReference type="ARBA" id="ARBA00022695"/>
    </source>
</evidence>
<sequence length="331" mass="35738">MKAIIPLAGRGTRLRPSTHHTPKPLLRVGGRPILSYLLDDVKALGVEEMVFIVGYRSEVIRDFIASDYPDLRPHYATQEVMDGTAGAIKLAEPWADDDLLILFSDTLFDADLGLATRLPDDEAGILWAKEVEDYQRFGVIVTDEHGIMQRIVEKPSEPVSKLANIGVYYIRDHGLLFEGINHVLAGGTGKSGEYYLTDAFQYMVDHGAKLRTAPVGGWYDCGKTETLLDTNRHLLSTTRGGVDSGATVEGAEIVEPVRIEAGAVVTGGRIGPNVTVERGARVTGSTLSRTIVGHEAEVSNAELHDSLVGARAKISGLSGRLHVADDSVVEG</sequence>
<dbReference type="InterPro" id="IPR005835">
    <property type="entry name" value="NTP_transferase_dom"/>
</dbReference>
<dbReference type="InterPro" id="IPR029044">
    <property type="entry name" value="Nucleotide-diphossugar_trans"/>
</dbReference>
<protein>
    <submittedName>
        <fullName evidence="4">Sugar phosphate nucleotidyltransferase</fullName>
    </submittedName>
</protein>
<dbReference type="SUPFAM" id="SSF53448">
    <property type="entry name" value="Nucleotide-diphospho-sugar transferases"/>
    <property type="match status" value="1"/>
</dbReference>
<dbReference type="PANTHER" id="PTHR43584">
    <property type="entry name" value="NUCLEOTIDYL TRANSFERASE"/>
    <property type="match status" value="1"/>
</dbReference>
<comment type="caution">
    <text evidence="4">The sequence shown here is derived from an EMBL/GenBank/DDBJ whole genome shotgun (WGS) entry which is preliminary data.</text>
</comment>
<evidence type="ECO:0000256" key="1">
    <source>
        <dbReference type="ARBA" id="ARBA00022679"/>
    </source>
</evidence>
<dbReference type="CDD" id="cd04181">
    <property type="entry name" value="NTP_transferase"/>
    <property type="match status" value="1"/>
</dbReference>
<feature type="domain" description="Nucleotidyl transferase" evidence="3">
    <location>
        <begin position="2"/>
        <end position="235"/>
    </location>
</feature>
<dbReference type="InterPro" id="IPR050065">
    <property type="entry name" value="GlmU-like"/>
</dbReference>
<dbReference type="EMBL" id="JBBHLI010000007">
    <property type="protein sequence ID" value="MEK9501777.1"/>
    <property type="molecule type" value="Genomic_DNA"/>
</dbReference>
<keyword evidence="2" id="KW-0548">Nucleotidyltransferase</keyword>
<dbReference type="Gene3D" id="2.160.10.10">
    <property type="entry name" value="Hexapeptide repeat proteins"/>
    <property type="match status" value="1"/>
</dbReference>
<reference evidence="4 5" key="1">
    <citation type="submission" date="2024-02" db="EMBL/GenBank/DDBJ databases">
        <title>A novel Gemmatimonadota bacterium.</title>
        <authorList>
            <person name="Du Z.-J."/>
            <person name="Ye Y.-Q."/>
        </authorList>
    </citation>
    <scope>NUCLEOTIDE SEQUENCE [LARGE SCALE GENOMIC DNA]</scope>
    <source>
        <strain evidence="4 5">DH-20</strain>
    </source>
</reference>
<evidence type="ECO:0000313" key="4">
    <source>
        <dbReference type="EMBL" id="MEK9501777.1"/>
    </source>
</evidence>
<organism evidence="4 5">
    <name type="scientific">Gaopeijia maritima</name>
    <dbReference type="NCBI Taxonomy" id="3119007"/>
    <lineage>
        <taxon>Bacteria</taxon>
        <taxon>Pseudomonadati</taxon>
        <taxon>Gemmatimonadota</taxon>
        <taxon>Longimicrobiia</taxon>
        <taxon>Gaopeijiales</taxon>
        <taxon>Gaopeijiaceae</taxon>
        <taxon>Gaopeijia</taxon>
    </lineage>
</organism>
<gene>
    <name evidence="4" type="ORF">WI372_12370</name>
</gene>
<proteinExistence type="predicted"/>
<keyword evidence="5" id="KW-1185">Reference proteome</keyword>
<name>A0ABU9EAK7_9BACT</name>
<dbReference type="Gene3D" id="3.90.550.10">
    <property type="entry name" value="Spore Coat Polysaccharide Biosynthesis Protein SpsA, Chain A"/>
    <property type="match status" value="1"/>
</dbReference>
<evidence type="ECO:0000259" key="3">
    <source>
        <dbReference type="Pfam" id="PF00483"/>
    </source>
</evidence>